<name>A0A9X2XYV5_9BACT</name>
<gene>
    <name evidence="1" type="ORF">OCK74_20000</name>
</gene>
<accession>A0A9X2XYV5</accession>
<reference evidence="1" key="1">
    <citation type="submission" date="2022-09" db="EMBL/GenBank/DDBJ databases">
        <authorList>
            <person name="Yuan C."/>
            <person name="Ke Z."/>
        </authorList>
    </citation>
    <scope>NUCLEOTIDE SEQUENCE</scope>
    <source>
        <strain evidence="1">LB-8</strain>
    </source>
</reference>
<proteinExistence type="predicted"/>
<protein>
    <submittedName>
        <fullName evidence="1">Uncharacterized protein</fullName>
    </submittedName>
</protein>
<sequence>MRILIIVLIAMAGTLPKCNKGKVSATSGLIEKVSLSIHQYPMKEVLIYDTDSSSLRVRLLNNSLGVDSLLAERQVDLKGFQIYESDISKFDQELYANQCIQDGQVITLAFMKNDSTLRKVRFSNYYHEGLEKVINFINSNVDSVYSISYNRDQLIGEMKKCK</sequence>
<comment type="caution">
    <text evidence="1">The sequence shown here is derived from an EMBL/GenBank/DDBJ whole genome shotgun (WGS) entry which is preliminary data.</text>
</comment>
<dbReference type="EMBL" id="JAOTIF010000020">
    <property type="protein sequence ID" value="MCU7551416.1"/>
    <property type="molecule type" value="Genomic_DNA"/>
</dbReference>
<evidence type="ECO:0000313" key="2">
    <source>
        <dbReference type="Proteomes" id="UP001155483"/>
    </source>
</evidence>
<organism evidence="1 2">
    <name type="scientific">Paraflavisolibacter caeni</name>
    <dbReference type="NCBI Taxonomy" id="2982496"/>
    <lineage>
        <taxon>Bacteria</taxon>
        <taxon>Pseudomonadati</taxon>
        <taxon>Bacteroidota</taxon>
        <taxon>Chitinophagia</taxon>
        <taxon>Chitinophagales</taxon>
        <taxon>Chitinophagaceae</taxon>
        <taxon>Paraflavisolibacter</taxon>
    </lineage>
</organism>
<keyword evidence="2" id="KW-1185">Reference proteome</keyword>
<dbReference type="RefSeq" id="WP_279298855.1">
    <property type="nucleotide sequence ID" value="NZ_JAOTIF010000020.1"/>
</dbReference>
<dbReference type="AlphaFoldDB" id="A0A9X2XYV5"/>
<dbReference type="Proteomes" id="UP001155483">
    <property type="component" value="Unassembled WGS sequence"/>
</dbReference>
<evidence type="ECO:0000313" key="1">
    <source>
        <dbReference type="EMBL" id="MCU7551416.1"/>
    </source>
</evidence>
<reference evidence="1" key="2">
    <citation type="submission" date="2023-04" db="EMBL/GenBank/DDBJ databases">
        <title>Paracnuella aquatica gen. nov., sp. nov., a member of the family Chitinophagaceae isolated from a hot spring.</title>
        <authorList>
            <person name="Wang C."/>
        </authorList>
    </citation>
    <scope>NUCLEOTIDE SEQUENCE</scope>
    <source>
        <strain evidence="1">LB-8</strain>
    </source>
</reference>